<dbReference type="Proteomes" id="UP001237642">
    <property type="component" value="Unassembled WGS sequence"/>
</dbReference>
<keyword evidence="2" id="KW-1185">Reference proteome</keyword>
<name>A0AAD8GXC9_9APIA</name>
<accession>A0AAD8GXC9</accession>
<dbReference type="InterPro" id="IPR053234">
    <property type="entry name" value="RPM1_Interactor"/>
</dbReference>
<organism evidence="1 2">
    <name type="scientific">Heracleum sosnowskyi</name>
    <dbReference type="NCBI Taxonomy" id="360622"/>
    <lineage>
        <taxon>Eukaryota</taxon>
        <taxon>Viridiplantae</taxon>
        <taxon>Streptophyta</taxon>
        <taxon>Embryophyta</taxon>
        <taxon>Tracheophyta</taxon>
        <taxon>Spermatophyta</taxon>
        <taxon>Magnoliopsida</taxon>
        <taxon>eudicotyledons</taxon>
        <taxon>Gunneridae</taxon>
        <taxon>Pentapetalae</taxon>
        <taxon>asterids</taxon>
        <taxon>campanulids</taxon>
        <taxon>Apiales</taxon>
        <taxon>Apiaceae</taxon>
        <taxon>Apioideae</taxon>
        <taxon>apioid superclade</taxon>
        <taxon>Tordylieae</taxon>
        <taxon>Tordyliinae</taxon>
        <taxon>Heracleum</taxon>
    </lineage>
</organism>
<evidence type="ECO:0000313" key="2">
    <source>
        <dbReference type="Proteomes" id="UP001237642"/>
    </source>
</evidence>
<comment type="caution">
    <text evidence="1">The sequence shown here is derived from an EMBL/GenBank/DDBJ whole genome shotgun (WGS) entry which is preliminary data.</text>
</comment>
<proteinExistence type="predicted"/>
<dbReference type="PANTHER" id="PTHR33443">
    <property type="entry name" value="ZGC:112980"/>
    <property type="match status" value="1"/>
</dbReference>
<dbReference type="PANTHER" id="PTHR33443:SF30">
    <property type="entry name" value="SARCOSINE DEHYDROGENASE-2C PROTEIN"/>
    <property type="match status" value="1"/>
</dbReference>
<dbReference type="AlphaFoldDB" id="A0AAD8GXC9"/>
<reference evidence="1" key="2">
    <citation type="submission" date="2023-05" db="EMBL/GenBank/DDBJ databases">
        <authorList>
            <person name="Schelkunov M.I."/>
        </authorList>
    </citation>
    <scope>NUCLEOTIDE SEQUENCE</scope>
    <source>
        <strain evidence="1">Hsosn_3</strain>
        <tissue evidence="1">Leaf</tissue>
    </source>
</reference>
<reference evidence="1" key="1">
    <citation type="submission" date="2023-02" db="EMBL/GenBank/DDBJ databases">
        <title>Genome of toxic invasive species Heracleum sosnowskyi carries increased number of genes despite the absence of recent whole-genome duplications.</title>
        <authorList>
            <person name="Schelkunov M."/>
            <person name="Shtratnikova V."/>
            <person name="Makarenko M."/>
            <person name="Klepikova A."/>
            <person name="Omelchenko D."/>
            <person name="Novikova G."/>
            <person name="Obukhova E."/>
            <person name="Bogdanov V."/>
            <person name="Penin A."/>
            <person name="Logacheva M."/>
        </authorList>
    </citation>
    <scope>NUCLEOTIDE SEQUENCE</scope>
    <source>
        <strain evidence="1">Hsosn_3</strain>
        <tissue evidence="1">Leaf</tissue>
    </source>
</reference>
<sequence length="606" mass="65908">MDQSVIFYFNGDDDDVGWGKNLGVVDNGDEVDDGKWLQEIIECFEKKCDEYNDGFLVTSDVKESSKEIGKECEDDDDDCVILDGDPDKASGEGENVAVGDDSEELVVVGETGQVACRDYPHSRDLCAKFPFTSTPHEQYCNQCHCYVCDAPAPCLKWGTGISISDHCHATGREDFWNLQRKSVKESHQSTAPVPRVLSTSMLTQQIQTNQAPVSTPLIQYNLPPTQVPVPATIPSMQYQTPRTQVPRPAPNTYIQYQAFQAQTPRQPLIQPSRTAAMNMPSTRGQSYVVPRNNLQQNLALLQSRNTGNNALARNRSHNVGSLGPRVNVPPTAMFKRRGTPVVASASNYKTGHLINGHGSTIHTRVPNAVIAPGNCNNMISAQKNGNSSMSQPSLQPYMQLMPSNIMAFQSQLQPRLLSESTAATTSLNRVPTQPMLSAQSNTGNLFVYSTTSPQIPYQNAHVGVLSSRTVSPQPQLSLQATNSLAITAPTEPPLSSPPSHASNNQQNVFQQQNQTNKFGDTSISEIGLNWLANTTNPSSQQTQAQNSQLPVSKSLPIGEFGFSFSGSSNTGSFDLNLEPWVLNNEELARLSSESASATVDVGSLFG</sequence>
<dbReference type="EMBL" id="JAUIZM010000011">
    <property type="protein sequence ID" value="KAK1355889.1"/>
    <property type="molecule type" value="Genomic_DNA"/>
</dbReference>
<gene>
    <name evidence="1" type="ORF">POM88_049145</name>
</gene>
<evidence type="ECO:0000313" key="1">
    <source>
        <dbReference type="EMBL" id="KAK1355889.1"/>
    </source>
</evidence>
<protein>
    <submittedName>
        <fullName evidence="1">Uncharacterized protein</fullName>
    </submittedName>
</protein>